<dbReference type="EMBL" id="CP058496">
    <property type="protein sequence ID" value="WHO15179.1"/>
    <property type="molecule type" value="Genomic_DNA"/>
</dbReference>
<accession>A0ABY8RWS5</accession>
<gene>
    <name evidence="1" type="ORF">HYD69_04235</name>
</gene>
<keyword evidence="2" id="KW-1185">Reference proteome</keyword>
<name>A0ABY8RWS5_MYCBV</name>
<evidence type="ECO:0000313" key="1">
    <source>
        <dbReference type="EMBL" id="WHO15179.1"/>
    </source>
</evidence>
<protein>
    <submittedName>
        <fullName evidence="1">Uncharacterized protein</fullName>
    </submittedName>
</protein>
<organism evidence="1 2">
    <name type="scientific">Mycoplasmopsis bovis</name>
    <name type="common">Mycoplasma bovis</name>
    <dbReference type="NCBI Taxonomy" id="28903"/>
    <lineage>
        <taxon>Bacteria</taxon>
        <taxon>Bacillati</taxon>
        <taxon>Mycoplasmatota</taxon>
        <taxon>Mycoplasmoidales</taxon>
        <taxon>Metamycoplasmataceae</taxon>
        <taxon>Mycoplasmopsis</taxon>
    </lineage>
</organism>
<proteinExistence type="predicted"/>
<sequence>MSNDFETLLTIKNDKEVKKEFYKLLEQKINRANFLKIVQQDRSKNWVASEVDKVKQKAYSFIPESSYSMQQFYRSGHKKGSLKDLIISSVENTSLGIKAYVGVNNDLIAKDGSYYSVLAGYRYKSSKRKQASREKITYKFSKKEAKKDPITKAYKTVEKNPNNYIRKYISEVFINGLKELNKEK</sequence>
<dbReference type="RefSeq" id="WP_152028763.1">
    <property type="nucleotide sequence ID" value="NZ_CP058448.1"/>
</dbReference>
<dbReference type="Proteomes" id="UP000596039">
    <property type="component" value="Chromosome"/>
</dbReference>
<reference evidence="1 2" key="1">
    <citation type="journal article" date="2020" name="Vet. Res.">
        <title>Phylogenomic analysis of Mycoplasma bovis from Belgian veal, dairy and beef herds.</title>
        <authorList>
            <person name="Bokma J."/>
            <person name="Vereecke N."/>
            <person name="De Bleecker K."/>
            <person name="Callens J."/>
            <person name="Ribbens S."/>
            <person name="Nauwynck H."/>
            <person name="Haesebrouck F."/>
            <person name="Theuns S."/>
            <person name="Boyen F."/>
            <person name="Pardon B."/>
        </authorList>
    </citation>
    <scope>NUCLEOTIDE SEQUENCE [LARGE SCALE GENOMIC DNA]</scope>
    <source>
        <strain evidence="1 2">Mb222</strain>
    </source>
</reference>
<evidence type="ECO:0000313" key="2">
    <source>
        <dbReference type="Proteomes" id="UP000596039"/>
    </source>
</evidence>